<keyword evidence="2" id="KW-1185">Reference proteome</keyword>
<comment type="caution">
    <text evidence="1">The sequence shown here is derived from an EMBL/GenBank/DDBJ whole genome shotgun (WGS) entry which is preliminary data.</text>
</comment>
<dbReference type="EMBL" id="JBBCAQ010000003">
    <property type="protein sequence ID" value="KAK7604453.1"/>
    <property type="molecule type" value="Genomic_DNA"/>
</dbReference>
<organism evidence="1 2">
    <name type="scientific">Parthenolecanium corni</name>
    <dbReference type="NCBI Taxonomy" id="536013"/>
    <lineage>
        <taxon>Eukaryota</taxon>
        <taxon>Metazoa</taxon>
        <taxon>Ecdysozoa</taxon>
        <taxon>Arthropoda</taxon>
        <taxon>Hexapoda</taxon>
        <taxon>Insecta</taxon>
        <taxon>Pterygota</taxon>
        <taxon>Neoptera</taxon>
        <taxon>Paraneoptera</taxon>
        <taxon>Hemiptera</taxon>
        <taxon>Sternorrhyncha</taxon>
        <taxon>Coccoidea</taxon>
        <taxon>Coccidae</taxon>
        <taxon>Parthenolecanium</taxon>
    </lineage>
</organism>
<accession>A0AAN9TUK7</accession>
<proteinExistence type="predicted"/>
<evidence type="ECO:0000313" key="1">
    <source>
        <dbReference type="EMBL" id="KAK7604453.1"/>
    </source>
</evidence>
<sequence length="147" mass="16152">MQELVSFCLSVCLSVDRSQQRCGRSASHCDQQAQTLRYAVLEARYCPPPTPAADVCENNLADAREHSVKGRAGRAIHRDEMRTARRRDAKPVVPFGAEFGACWAECQVPGFAVLCLLLSIVVRGLCDCCVSFLLSRLAHGLHTGFQT</sequence>
<evidence type="ECO:0000313" key="2">
    <source>
        <dbReference type="Proteomes" id="UP001367676"/>
    </source>
</evidence>
<dbReference type="Proteomes" id="UP001367676">
    <property type="component" value="Unassembled WGS sequence"/>
</dbReference>
<name>A0AAN9TUK7_9HEMI</name>
<dbReference type="AlphaFoldDB" id="A0AAN9TUK7"/>
<reference evidence="1 2" key="1">
    <citation type="submission" date="2024-03" db="EMBL/GenBank/DDBJ databases">
        <title>Adaptation during the transition from Ophiocordyceps entomopathogen to insect associate is accompanied by gene loss and intensified selection.</title>
        <authorList>
            <person name="Ward C.M."/>
            <person name="Onetto C.A."/>
            <person name="Borneman A.R."/>
        </authorList>
    </citation>
    <scope>NUCLEOTIDE SEQUENCE [LARGE SCALE GENOMIC DNA]</scope>
    <source>
        <strain evidence="1">AWRI1</strain>
        <tissue evidence="1">Single Adult Female</tissue>
    </source>
</reference>
<protein>
    <submittedName>
        <fullName evidence="1">Uncharacterized protein</fullName>
    </submittedName>
</protein>
<gene>
    <name evidence="1" type="ORF">V9T40_005639</name>
</gene>